<evidence type="ECO:0000256" key="4">
    <source>
        <dbReference type="ARBA" id="ARBA00022475"/>
    </source>
</evidence>
<reference evidence="12 13" key="1">
    <citation type="submission" date="2016-09" db="EMBL/GenBank/DDBJ databases">
        <title>Genomic Taxonomy of the Vibrionaceae.</title>
        <authorList>
            <person name="Gonzalez-Castillo A."/>
            <person name="Gomez-Gil B."/>
            <person name="Enciso-Ibarra K."/>
        </authorList>
    </citation>
    <scope>NUCLEOTIDE SEQUENCE [LARGE SCALE GENOMIC DNA]</scope>
    <source>
        <strain evidence="11 12">CAIM 1902</strain>
        <strain evidence="10 13">CAIM 703</strain>
    </source>
</reference>
<evidence type="ECO:0000256" key="9">
    <source>
        <dbReference type="SAM" id="Phobius"/>
    </source>
</evidence>
<name>A0A1Q9HRY6_9VIBR</name>
<evidence type="ECO:0000256" key="8">
    <source>
        <dbReference type="ARBA" id="ARBA00023136"/>
    </source>
</evidence>
<dbReference type="InterPro" id="IPR001851">
    <property type="entry name" value="ABC_transp_permease"/>
</dbReference>
<evidence type="ECO:0000256" key="2">
    <source>
        <dbReference type="ARBA" id="ARBA00007942"/>
    </source>
</evidence>
<evidence type="ECO:0008006" key="14">
    <source>
        <dbReference type="Google" id="ProtNLM"/>
    </source>
</evidence>
<evidence type="ECO:0000256" key="3">
    <source>
        <dbReference type="ARBA" id="ARBA00022448"/>
    </source>
</evidence>
<dbReference type="GO" id="GO:0022857">
    <property type="term" value="F:transmembrane transporter activity"/>
    <property type="evidence" value="ECO:0007669"/>
    <property type="project" value="InterPro"/>
</dbReference>
<keyword evidence="7 9" id="KW-1133">Transmembrane helix</keyword>
<evidence type="ECO:0000256" key="5">
    <source>
        <dbReference type="ARBA" id="ARBA00022519"/>
    </source>
</evidence>
<dbReference type="GO" id="GO:0005886">
    <property type="term" value="C:plasma membrane"/>
    <property type="evidence" value="ECO:0007669"/>
    <property type="project" value="UniProtKB-SubCell"/>
</dbReference>
<evidence type="ECO:0000256" key="6">
    <source>
        <dbReference type="ARBA" id="ARBA00022692"/>
    </source>
</evidence>
<sequence length="327" mass="34271">MLSRPYEILHVRILAIAIVLTLLLLTVVQGEHFLTATNFQSMAFQSVELGILSLAMCIAIVLAGIDLSIIAIANLAAIAVATYLKSAEVEVLSIAHLLVCVGIACAVGVICGALNGYLIGYLGVPAILATLATMTLYGGLAIGYTGGAAISGMPQGFDVIGNGQWFGVPIPMLIFLVILALLWRMFETTVFGTHLYCVGANPKASQYSGIPVAKVLLKAHTLIGVLAAIAGLIILSRTNSANPVYGSSYILSTILIVALGGVSVLGGKGKILGVAMAIVLLQLFSTGLNMLLYKTSGSNFLKDVIWGVLLLAIIVMMHYLLNRGNRT</sequence>
<evidence type="ECO:0000313" key="11">
    <source>
        <dbReference type="EMBL" id="OLQ95129.1"/>
    </source>
</evidence>
<feature type="transmembrane region" description="Helical" evidence="9">
    <location>
        <begin position="165"/>
        <end position="186"/>
    </location>
</feature>
<evidence type="ECO:0000313" key="10">
    <source>
        <dbReference type="EMBL" id="OLQ93601.1"/>
    </source>
</evidence>
<organism evidence="10 13">
    <name type="scientific">Vibrio panuliri</name>
    <dbReference type="NCBI Taxonomy" id="1381081"/>
    <lineage>
        <taxon>Bacteria</taxon>
        <taxon>Pseudomonadati</taxon>
        <taxon>Pseudomonadota</taxon>
        <taxon>Gammaproteobacteria</taxon>
        <taxon>Vibrionales</taxon>
        <taxon>Vibrionaceae</taxon>
        <taxon>Vibrio</taxon>
    </lineage>
</organism>
<dbReference type="CDD" id="cd06579">
    <property type="entry name" value="TM_PBP1_transp_AraH_like"/>
    <property type="match status" value="1"/>
</dbReference>
<keyword evidence="6 9" id="KW-0812">Transmembrane</keyword>
<evidence type="ECO:0000313" key="12">
    <source>
        <dbReference type="Proteomes" id="UP000186039"/>
    </source>
</evidence>
<evidence type="ECO:0000313" key="13">
    <source>
        <dbReference type="Proteomes" id="UP000186313"/>
    </source>
</evidence>
<dbReference type="STRING" id="1381081.BIY22_01350"/>
<dbReference type="PANTHER" id="PTHR32196">
    <property type="entry name" value="ABC TRANSPORTER PERMEASE PROTEIN YPHD-RELATED-RELATED"/>
    <property type="match status" value="1"/>
</dbReference>
<dbReference type="EMBL" id="MJMH01000099">
    <property type="protein sequence ID" value="OLQ95129.1"/>
    <property type="molecule type" value="Genomic_DNA"/>
</dbReference>
<keyword evidence="3" id="KW-0813">Transport</keyword>
<comment type="subcellular location">
    <subcellularLocation>
        <location evidence="1">Cell inner membrane</location>
        <topology evidence="1">Multi-pass membrane protein</topology>
    </subcellularLocation>
</comment>
<keyword evidence="8 9" id="KW-0472">Membrane</keyword>
<feature type="transmembrane region" description="Helical" evidence="9">
    <location>
        <begin position="304"/>
        <end position="321"/>
    </location>
</feature>
<feature type="transmembrane region" description="Helical" evidence="9">
    <location>
        <begin position="49"/>
        <end position="82"/>
    </location>
</feature>
<feature type="transmembrane region" description="Helical" evidence="9">
    <location>
        <begin position="215"/>
        <end position="235"/>
    </location>
</feature>
<dbReference type="Pfam" id="PF02653">
    <property type="entry name" value="BPD_transp_2"/>
    <property type="match status" value="1"/>
</dbReference>
<feature type="transmembrane region" description="Helical" evidence="9">
    <location>
        <begin position="94"/>
        <end position="118"/>
    </location>
</feature>
<accession>A0A1Q9HRY6</accession>
<feature type="transmembrane region" description="Helical" evidence="9">
    <location>
        <begin position="271"/>
        <end position="292"/>
    </location>
</feature>
<dbReference type="PANTHER" id="PTHR32196:SF21">
    <property type="entry name" value="ABC TRANSPORTER PERMEASE PROTEIN YPHD-RELATED"/>
    <property type="match status" value="1"/>
</dbReference>
<keyword evidence="4" id="KW-1003">Cell membrane</keyword>
<proteinExistence type="inferred from homology"/>
<gene>
    <name evidence="11" type="ORF">BIY20_07005</name>
    <name evidence="10" type="ORF">BIY22_01350</name>
</gene>
<comment type="caution">
    <text evidence="10">The sequence shown here is derived from an EMBL/GenBank/DDBJ whole genome shotgun (WGS) entry which is preliminary data.</text>
</comment>
<dbReference type="Proteomes" id="UP000186313">
    <property type="component" value="Unassembled WGS sequence"/>
</dbReference>
<keyword evidence="5" id="KW-0997">Cell inner membrane</keyword>
<dbReference type="Proteomes" id="UP000186039">
    <property type="component" value="Unassembled WGS sequence"/>
</dbReference>
<evidence type="ECO:0000256" key="1">
    <source>
        <dbReference type="ARBA" id="ARBA00004429"/>
    </source>
</evidence>
<dbReference type="AlphaFoldDB" id="A0A1Q9HRY6"/>
<protein>
    <recommendedName>
        <fullName evidence="14">ABC transporter permease</fullName>
    </recommendedName>
</protein>
<feature type="transmembrane region" description="Helical" evidence="9">
    <location>
        <begin position="124"/>
        <end position="144"/>
    </location>
</feature>
<keyword evidence="12" id="KW-1185">Reference proteome</keyword>
<comment type="similarity">
    <text evidence="2">Belongs to the binding-protein-dependent transport system permease family. AraH/RbsC subfamily.</text>
</comment>
<feature type="transmembrane region" description="Helical" evidence="9">
    <location>
        <begin position="247"/>
        <end position="265"/>
    </location>
</feature>
<dbReference type="EMBL" id="MJMJ01000001">
    <property type="protein sequence ID" value="OLQ93601.1"/>
    <property type="molecule type" value="Genomic_DNA"/>
</dbReference>
<evidence type="ECO:0000256" key="7">
    <source>
        <dbReference type="ARBA" id="ARBA00022989"/>
    </source>
</evidence>